<evidence type="ECO:0008006" key="7">
    <source>
        <dbReference type="Google" id="ProtNLM"/>
    </source>
</evidence>
<evidence type="ECO:0000259" key="3">
    <source>
        <dbReference type="Pfam" id="PF14745"/>
    </source>
</evidence>
<dbReference type="InterPro" id="IPR028282">
    <property type="entry name" value="WASH-7_central"/>
</dbReference>
<dbReference type="PANTHER" id="PTHR31409">
    <property type="entry name" value="WASH COMPLEX SUBUNIT 4"/>
    <property type="match status" value="1"/>
</dbReference>
<dbReference type="Pfam" id="PF14745">
    <property type="entry name" value="WASH-4_N"/>
    <property type="match status" value="1"/>
</dbReference>
<dbReference type="InterPro" id="IPR027307">
    <property type="entry name" value="WASH7"/>
</dbReference>
<sequence>MVIVEQSDAAAASGASGGGGGGLIVEEQQEKLRRFVDEWRGQVSETVERLADNGLMGVVASTNVGDINHDPLHITTACSDDHHHDVTVLDIIPTKNLFSKVMTVLSFDCLQIARLRQLALRKFYPQLLVFGLRPSGEEVPLEGELQKTFARSLVFFDELLNFVSDMQAVIVNLVQQLGAIYTNDSPPSLYSSFTSVHLQTAFSSLADGFAMLVTIDEIIAQNLTIGHTMSLFTRMLHSVRSEPSRFGMAAEHVEELDRAVNDMDNVLITGLFQRCLQEDFALHPEMVNLKANQVFLDEVAVCLRDSIGQVLSRLDTIREPTYEREKLASLLALFVFYSWMTVDSGPEKKLTKLISEVLKRAPVLHLFGNIHLLPVDFLGTQLPSSALASTFIKEAQKEASTVKTAYLASLDEDLTRSAPILQNGLVNWLVSFDSTVSPMVQQLAIHAMLGLRLKQLAQGVFLGNRLCHIVRTTIQWHLSLEEPLSKEQVRRLQHASEFLKAVRTAYYRRSKETTQGMPHMIQWGQAQIRKRLLPLKAQLEADLVANSKASGLQLLARSLTRGKDLDTKIQDALSAVSLALETLQGQPSLQHRIVLRLCLEALFGLQKRLPEEAVGGILEMCMLVDTAAEIQELVETATDCSFLYWCRGMMPTCFSLLYSQTNEAHSLQYLVMAFQDGIKLLELGHAENDVINSYEEEMENAISNEVVTPLCRDIETDLRLHVHSAHLKGTVNINPTKTGVRDLSWFLQVQPLRLASKYIHIKSHVENYLNAAFYNHAAVSLHNWKTYGEMRQLAELKYGLELDNLHLPCQTLEQGVDVLEIMRNIHIFVASYTYNLNTQVFIERMTNASYRKHINTISVNHVANSIRTHGTGIISTTVNFTYQYLSHKFIAFSQFLFDDHIKSRLVKERRFFKETKGNERQEYPVARAQKLNLEIRKLGITESGQSYLDQFRQLIAEMGNALGFVRMVRLGGLSYCSATSGFVQEGKNISFELASKDLGMSPETIQAGKLLDTALETQNMSLDGTNYFNILVNVFSQELQSDGNVHLKDFFLVVPALMISAIEAMLQAKDKLFKRSRTSADSLFTDDGFVLGIAYLLKVLGQDKQFDSLHWFESARKHYRAEKARLEEGLDTDSNTSGLAGLQIWSQKLASISDADVQNMQLVVKRVASYLMELELTDYNLTGARIFFL</sequence>
<dbReference type="InterPro" id="IPR028191">
    <property type="entry name" value="WASH-4_N"/>
</dbReference>
<gene>
    <name evidence="5" type="ORF">CSSPJE1EN1_LOCUS13452</name>
</gene>
<accession>A0ABP0WNK2</accession>
<feature type="domain" description="WASH complex subunit 7 central" evidence="2">
    <location>
        <begin position="642"/>
        <end position="985"/>
    </location>
</feature>
<dbReference type="EMBL" id="OZ020097">
    <property type="protein sequence ID" value="CAK9267974.1"/>
    <property type="molecule type" value="Genomic_DNA"/>
</dbReference>
<dbReference type="InterPro" id="IPR028283">
    <property type="entry name" value="WASH-7_C"/>
</dbReference>
<reference evidence="5 6" key="1">
    <citation type="submission" date="2024-02" db="EMBL/GenBank/DDBJ databases">
        <authorList>
            <consortium name="ELIXIR-Norway"/>
            <consortium name="Elixir Norway"/>
        </authorList>
    </citation>
    <scope>NUCLEOTIDE SEQUENCE [LARGE SCALE GENOMIC DNA]</scope>
</reference>
<name>A0ABP0WNK2_9BRYO</name>
<feature type="region of interest" description="Disordered" evidence="1">
    <location>
        <begin position="1"/>
        <end position="23"/>
    </location>
</feature>
<dbReference type="PANTHER" id="PTHR31409:SF0">
    <property type="entry name" value="WASH COMPLEX SUBUNIT 4"/>
    <property type="match status" value="1"/>
</dbReference>
<dbReference type="Pfam" id="PF14744">
    <property type="entry name" value="WASH-7_mid"/>
    <property type="match status" value="1"/>
</dbReference>
<evidence type="ECO:0000313" key="6">
    <source>
        <dbReference type="Proteomes" id="UP001497444"/>
    </source>
</evidence>
<feature type="domain" description="WASH complex subunit 4 N-terminal" evidence="3">
    <location>
        <begin position="35"/>
        <end position="641"/>
    </location>
</feature>
<keyword evidence="6" id="KW-1185">Reference proteome</keyword>
<organism evidence="5 6">
    <name type="scientific">Sphagnum jensenii</name>
    <dbReference type="NCBI Taxonomy" id="128206"/>
    <lineage>
        <taxon>Eukaryota</taxon>
        <taxon>Viridiplantae</taxon>
        <taxon>Streptophyta</taxon>
        <taxon>Embryophyta</taxon>
        <taxon>Bryophyta</taxon>
        <taxon>Sphagnophytina</taxon>
        <taxon>Sphagnopsida</taxon>
        <taxon>Sphagnales</taxon>
        <taxon>Sphagnaceae</taxon>
        <taxon>Sphagnum</taxon>
    </lineage>
</organism>
<feature type="domain" description="WASH complex subunit 7 C-terminal" evidence="4">
    <location>
        <begin position="1004"/>
        <end position="1188"/>
    </location>
</feature>
<proteinExistence type="predicted"/>
<evidence type="ECO:0000259" key="2">
    <source>
        <dbReference type="Pfam" id="PF14744"/>
    </source>
</evidence>
<evidence type="ECO:0000313" key="5">
    <source>
        <dbReference type="EMBL" id="CAK9267974.1"/>
    </source>
</evidence>
<evidence type="ECO:0000259" key="4">
    <source>
        <dbReference type="Pfam" id="PF14746"/>
    </source>
</evidence>
<dbReference type="Proteomes" id="UP001497444">
    <property type="component" value="Chromosome 2"/>
</dbReference>
<evidence type="ECO:0000256" key="1">
    <source>
        <dbReference type="SAM" id="MobiDB-lite"/>
    </source>
</evidence>
<protein>
    <recommendedName>
        <fullName evidence="7">WASH complex subunit 4</fullName>
    </recommendedName>
</protein>
<dbReference type="Pfam" id="PF14746">
    <property type="entry name" value="WASH-7_C"/>
    <property type="match status" value="1"/>
</dbReference>